<name>A0A9P8Q745_WICPI</name>
<protein>
    <submittedName>
        <fullName evidence="1">Uncharacterized protein</fullName>
    </submittedName>
</protein>
<comment type="caution">
    <text evidence="1">The sequence shown here is derived from an EMBL/GenBank/DDBJ whole genome shotgun (WGS) entry which is preliminary data.</text>
</comment>
<dbReference type="EMBL" id="JAEUBG010002673">
    <property type="protein sequence ID" value="KAH3684190.1"/>
    <property type="molecule type" value="Genomic_DNA"/>
</dbReference>
<accession>A0A9P8Q745</accession>
<dbReference type="AlphaFoldDB" id="A0A9P8Q745"/>
<evidence type="ECO:0000313" key="1">
    <source>
        <dbReference type="EMBL" id="KAH3684190.1"/>
    </source>
</evidence>
<gene>
    <name evidence="1" type="ORF">WICPIJ_004833</name>
</gene>
<reference evidence="1" key="2">
    <citation type="submission" date="2021-01" db="EMBL/GenBank/DDBJ databases">
        <authorList>
            <person name="Schikora-Tamarit M.A."/>
        </authorList>
    </citation>
    <scope>NUCLEOTIDE SEQUENCE</scope>
    <source>
        <strain evidence="1">CBS2887</strain>
    </source>
</reference>
<proteinExistence type="predicted"/>
<organism evidence="1 2">
    <name type="scientific">Wickerhamomyces pijperi</name>
    <name type="common">Yeast</name>
    <name type="synonym">Pichia pijperi</name>
    <dbReference type="NCBI Taxonomy" id="599730"/>
    <lineage>
        <taxon>Eukaryota</taxon>
        <taxon>Fungi</taxon>
        <taxon>Dikarya</taxon>
        <taxon>Ascomycota</taxon>
        <taxon>Saccharomycotina</taxon>
        <taxon>Saccharomycetes</taxon>
        <taxon>Phaffomycetales</taxon>
        <taxon>Wickerhamomycetaceae</taxon>
        <taxon>Wickerhamomyces</taxon>
    </lineage>
</organism>
<keyword evidence="2" id="KW-1185">Reference proteome</keyword>
<dbReference type="Proteomes" id="UP000774326">
    <property type="component" value="Unassembled WGS sequence"/>
</dbReference>
<evidence type="ECO:0000313" key="2">
    <source>
        <dbReference type="Proteomes" id="UP000774326"/>
    </source>
</evidence>
<reference evidence="1" key="1">
    <citation type="journal article" date="2021" name="Open Biol.">
        <title>Shared evolutionary footprints suggest mitochondrial oxidative damage underlies multiple complex I losses in fungi.</title>
        <authorList>
            <person name="Schikora-Tamarit M.A."/>
            <person name="Marcet-Houben M."/>
            <person name="Nosek J."/>
            <person name="Gabaldon T."/>
        </authorList>
    </citation>
    <scope>NUCLEOTIDE SEQUENCE</scope>
    <source>
        <strain evidence="1">CBS2887</strain>
    </source>
</reference>
<sequence length="102" mass="11647">MFISNIFFWNNKIHDDTDNTTNSTKENQSLTIVAPRPNTREHVKTNLSLLVNLQREIMDKEAAQTDVNKKVVIPPRTGFGIDKIAPENLPKIPMIIKIAQHQ</sequence>